<dbReference type="RefSeq" id="WP_109351715.1">
    <property type="nucleotide sequence ID" value="NZ_QFRI01000001.1"/>
</dbReference>
<keyword evidence="2" id="KW-1185">Reference proteome</keyword>
<reference evidence="2" key="3">
    <citation type="submission" date="2018-05" db="EMBL/GenBank/DDBJ databases">
        <authorList>
            <person name="Lu D."/>
        </authorList>
    </citation>
    <scope>NUCLEOTIDE SEQUENCE [LARGE SCALE GENOMIC DNA]</scope>
    <source>
        <strain evidence="2">ZY111</strain>
    </source>
</reference>
<organism evidence="1 2">
    <name type="scientific">Algibacter marinivivus</name>
    <dbReference type="NCBI Taxonomy" id="2100723"/>
    <lineage>
        <taxon>Bacteria</taxon>
        <taxon>Pseudomonadati</taxon>
        <taxon>Bacteroidota</taxon>
        <taxon>Flavobacteriia</taxon>
        <taxon>Flavobacteriales</taxon>
        <taxon>Flavobacteriaceae</taxon>
        <taxon>Algibacter</taxon>
    </lineage>
</organism>
<evidence type="ECO:0000313" key="2">
    <source>
        <dbReference type="Proteomes" id="UP000245375"/>
    </source>
</evidence>
<gene>
    <name evidence="1" type="ORF">DIS18_03920</name>
</gene>
<sequence length="114" mass="12941">MTETFELRYKPLLKIKLDGLGIEITDASQAKNCGSFSFNDIINIELTSKKTDWFVTTLSWIVDLFIAGGGGENYKNEANIKLKTVNHTLKIWLQNVDFEKAETIVKLIKDKITT</sequence>
<proteinExistence type="predicted"/>
<dbReference type="EMBL" id="QFRI01000001">
    <property type="protein sequence ID" value="PWH83710.1"/>
    <property type="molecule type" value="Genomic_DNA"/>
</dbReference>
<dbReference type="OrthoDB" id="1440212at2"/>
<protein>
    <submittedName>
        <fullName evidence="1">Uncharacterized protein</fullName>
    </submittedName>
</protein>
<reference evidence="1 2" key="1">
    <citation type="submission" date="2018-05" db="EMBL/GenBank/DDBJ databases">
        <title>Algibacter marinivivus sp. nov., isolated from sample around a algae.</title>
        <authorList>
            <person name="Zhong X."/>
        </authorList>
    </citation>
    <scope>NUCLEOTIDE SEQUENCE [LARGE SCALE GENOMIC DNA]</scope>
    <source>
        <strain evidence="1 2">ZY111</strain>
    </source>
</reference>
<name>A0A2U2X7I6_9FLAO</name>
<accession>A0A2U2X7I6</accession>
<dbReference type="Proteomes" id="UP000245375">
    <property type="component" value="Unassembled WGS sequence"/>
</dbReference>
<reference evidence="2" key="2">
    <citation type="submission" date="2018-05" db="EMBL/GenBank/DDBJ databases">
        <title>Algibacter marinivivus sp. nov., isolated from sample around a algae.</title>
        <authorList>
            <person name="Lu D."/>
        </authorList>
    </citation>
    <scope>NUCLEOTIDE SEQUENCE [LARGE SCALE GENOMIC DNA]</scope>
    <source>
        <strain evidence="2">ZY111</strain>
    </source>
</reference>
<evidence type="ECO:0000313" key="1">
    <source>
        <dbReference type="EMBL" id="PWH83710.1"/>
    </source>
</evidence>
<dbReference type="AlphaFoldDB" id="A0A2U2X7I6"/>
<comment type="caution">
    <text evidence="1">The sequence shown here is derived from an EMBL/GenBank/DDBJ whole genome shotgun (WGS) entry which is preliminary data.</text>
</comment>